<feature type="domain" description="ATP-dependent DNA ligase family profile" evidence="22">
    <location>
        <begin position="298"/>
        <end position="391"/>
    </location>
</feature>
<keyword evidence="13" id="KW-0239">DNA-directed DNA polymerase</keyword>
<comment type="catalytic activity">
    <reaction evidence="20">
        <text>ATP + (deoxyribonucleotide)n-3'-hydroxyl + 5'-phospho-(deoxyribonucleotide)m = (deoxyribonucleotide)n+m + AMP + diphosphate.</text>
        <dbReference type="EC" id="6.5.1.1"/>
    </reaction>
</comment>
<evidence type="ECO:0000256" key="2">
    <source>
        <dbReference type="ARBA" id="ARBA00012727"/>
    </source>
</evidence>
<dbReference type="InterPro" id="IPR012340">
    <property type="entry name" value="NA-bd_OB-fold"/>
</dbReference>
<keyword evidence="7" id="KW-0479">Metal-binding</keyword>
<evidence type="ECO:0000256" key="15">
    <source>
        <dbReference type="ARBA" id="ARBA00023172"/>
    </source>
</evidence>
<dbReference type="GO" id="GO:0006310">
    <property type="term" value="P:DNA recombination"/>
    <property type="evidence" value="ECO:0007669"/>
    <property type="project" value="UniProtKB-KW"/>
</dbReference>
<evidence type="ECO:0000256" key="12">
    <source>
        <dbReference type="ARBA" id="ARBA00022840"/>
    </source>
</evidence>
<dbReference type="Pfam" id="PF13298">
    <property type="entry name" value="LigD_N"/>
    <property type="match status" value="1"/>
</dbReference>
<keyword evidence="8" id="KW-0547">Nucleotide-binding</keyword>
<evidence type="ECO:0000256" key="18">
    <source>
        <dbReference type="ARBA" id="ARBA00023268"/>
    </source>
</evidence>
<comment type="caution">
    <text evidence="23">The sequence shown here is derived from an EMBL/GenBank/DDBJ whole genome shotgun (WGS) entry which is preliminary data.</text>
</comment>
<dbReference type="GO" id="GO:0003887">
    <property type="term" value="F:DNA-directed DNA polymerase activity"/>
    <property type="evidence" value="ECO:0007669"/>
    <property type="project" value="UniProtKB-KW"/>
</dbReference>
<keyword evidence="18" id="KW-0511">Multifunctional enzyme</keyword>
<dbReference type="InterPro" id="IPR014146">
    <property type="entry name" value="LigD_ligase_dom"/>
</dbReference>
<evidence type="ECO:0000256" key="21">
    <source>
        <dbReference type="SAM" id="MobiDB-lite"/>
    </source>
</evidence>
<protein>
    <recommendedName>
        <fullName evidence="2">DNA ligase (ATP)</fullName>
        <ecNumber evidence="2">6.5.1.1</ecNumber>
    </recommendedName>
    <alternativeName>
        <fullName evidence="19">NHEJ DNA polymerase</fullName>
    </alternativeName>
</protein>
<dbReference type="InterPro" id="IPR014144">
    <property type="entry name" value="LigD_PE_domain"/>
</dbReference>
<dbReference type="InterPro" id="IPR012310">
    <property type="entry name" value="DNA_ligase_ATP-dep_cent"/>
</dbReference>
<evidence type="ECO:0000256" key="13">
    <source>
        <dbReference type="ARBA" id="ARBA00022932"/>
    </source>
</evidence>
<evidence type="ECO:0000256" key="1">
    <source>
        <dbReference type="ARBA" id="ARBA00001936"/>
    </source>
</evidence>
<dbReference type="EMBL" id="LWHJ01000031">
    <property type="protein sequence ID" value="OAQ38108.1"/>
    <property type="molecule type" value="Genomic_DNA"/>
</dbReference>
<dbReference type="NCBIfam" id="TIGR02779">
    <property type="entry name" value="NHEJ_ligase_lig"/>
    <property type="match status" value="1"/>
</dbReference>
<dbReference type="InterPro" id="IPR012309">
    <property type="entry name" value="DNA_ligase_ATP-dep_C"/>
</dbReference>
<dbReference type="InterPro" id="IPR052171">
    <property type="entry name" value="NHEJ_LigD"/>
</dbReference>
<dbReference type="Pfam" id="PF01068">
    <property type="entry name" value="DNA_ligase_A_M"/>
    <property type="match status" value="1"/>
</dbReference>
<evidence type="ECO:0000313" key="23">
    <source>
        <dbReference type="EMBL" id="OAQ38108.1"/>
    </source>
</evidence>
<evidence type="ECO:0000256" key="11">
    <source>
        <dbReference type="ARBA" id="ARBA00022839"/>
    </source>
</evidence>
<evidence type="ECO:0000313" key="24">
    <source>
        <dbReference type="Proteomes" id="UP000078459"/>
    </source>
</evidence>
<proteinExistence type="predicted"/>
<evidence type="ECO:0000256" key="10">
    <source>
        <dbReference type="ARBA" id="ARBA00022801"/>
    </source>
</evidence>
<dbReference type="EC" id="6.5.1.1" evidence="2"/>
<dbReference type="NCBIfam" id="TIGR02778">
    <property type="entry name" value="ligD_pol"/>
    <property type="match status" value="1"/>
</dbReference>
<dbReference type="GO" id="GO:0006281">
    <property type="term" value="P:DNA repair"/>
    <property type="evidence" value="ECO:0007669"/>
    <property type="project" value="UniProtKB-KW"/>
</dbReference>
<accession>A0A179DAT5</accession>
<keyword evidence="12" id="KW-0067">ATP-binding</keyword>
<dbReference type="PROSITE" id="PS50160">
    <property type="entry name" value="DNA_LIGASE_A3"/>
    <property type="match status" value="1"/>
</dbReference>
<dbReference type="PANTHER" id="PTHR42705:SF2">
    <property type="entry name" value="BIFUNCTIONAL NON-HOMOLOGOUS END JOINING PROTEIN LIGD"/>
    <property type="match status" value="1"/>
</dbReference>
<name>A0A179DAT5_9SPHI</name>
<reference evidence="23 24" key="2">
    <citation type="submission" date="2016-06" db="EMBL/GenBank/DDBJ databases">
        <title>Pedobacter psychrophilus sp. nov., isolated from Antarctic fragmentary rock.</title>
        <authorList>
            <person name="Svec P."/>
        </authorList>
    </citation>
    <scope>NUCLEOTIDE SEQUENCE [LARGE SCALE GENOMIC DNA]</scope>
    <source>
        <strain evidence="23 24">CCM 8644</strain>
    </source>
</reference>
<keyword evidence="17" id="KW-0464">Manganese</keyword>
<evidence type="ECO:0000256" key="5">
    <source>
        <dbReference type="ARBA" id="ARBA00022695"/>
    </source>
</evidence>
<dbReference type="Gene3D" id="3.90.920.10">
    <property type="entry name" value="DNA primase, PRIM domain"/>
    <property type="match status" value="1"/>
</dbReference>
<evidence type="ECO:0000259" key="22">
    <source>
        <dbReference type="PROSITE" id="PS50160"/>
    </source>
</evidence>
<evidence type="ECO:0000256" key="8">
    <source>
        <dbReference type="ARBA" id="ARBA00022741"/>
    </source>
</evidence>
<keyword evidence="16" id="KW-0234">DNA repair</keyword>
<evidence type="ECO:0000256" key="4">
    <source>
        <dbReference type="ARBA" id="ARBA00022679"/>
    </source>
</evidence>
<evidence type="ECO:0000256" key="17">
    <source>
        <dbReference type="ARBA" id="ARBA00023211"/>
    </source>
</evidence>
<evidence type="ECO:0000256" key="14">
    <source>
        <dbReference type="ARBA" id="ARBA00023125"/>
    </source>
</evidence>
<dbReference type="GO" id="GO:0003910">
    <property type="term" value="F:DNA ligase (ATP) activity"/>
    <property type="evidence" value="ECO:0007669"/>
    <property type="project" value="UniProtKB-EC"/>
</dbReference>
<dbReference type="STRING" id="1826909.A5893_14990"/>
<dbReference type="AlphaFoldDB" id="A0A179DAT5"/>
<evidence type="ECO:0000256" key="7">
    <source>
        <dbReference type="ARBA" id="ARBA00022723"/>
    </source>
</evidence>
<comment type="cofactor">
    <cofactor evidence="1">
        <name>Mn(2+)</name>
        <dbReference type="ChEBI" id="CHEBI:29035"/>
    </cofactor>
</comment>
<sequence>MPLSAYDKKRNFEKTSEPKSVKEKSKKGLRFVVQRHHASHLHYDFRLEMDGVLKSWAVPKGPSLNPNDKRLAMMVEDHPYAYRTFEGEIPKGNYGAGTVHQFDEGTYTSLNKSTKDDEKELLKELKAGSLKIKLKGRILKGEFALVKIKSAEQNAWLLIKHNDEYAVNDKFDIEKLIPKEIIKKGKDFKSKKEEKSKPTVVENHQSINYQPMLAKLAPQVFDDESYIYERKIDGYRILANTGDSINLITRNGKDYTSNYEQVVSDLKLIKENAVLDGELVAEDKDGNQKFQLLQNYENDDKNIILKYYVFDILSLNNHDVTELPLLKRKALLKSLISQYKFEHIILMDFIEGEGKQLFTKAKKEGWEGIIGKKAQDEYYIGKRSDTWLKFKFVNSEEAIICGYTKPTGSRKYFGALVLGMIDEKGQLKYIGNCGTGFNDDTLKSLYDDLNQRILVKKPLSEKVNQEKTVTWVRPELVCEVNYTEWTEDGHLRHPVFKGLREDKDADEVNLDDMEKDDNEEESVNEKELELEGKKVKVTNLDKVFWKKEGYTKGDLINYYEEIGDEMLPYLKDKPLSLNRHPNGMDKPSFFQKDVALNNLPKWAKTAEMHSDSNNKEINYLVCNDKASLIYMANLGCIEINPWLSTFKKPENPEFMVIDLDPDGNKFSEVVEIALIVKSIFDEIKIKSFVKTSGSSGIHIYVYIAQKYDYDFVKNFAEFIANKVHEQSPKNTSIDRSPSKRKGLIYIDFLQNRRGQTIAAPYSVRPKPGATVSMPLDWKDVNEDLDMNDFTILTVPDLIKNSKNPWEGINNEKSDLVKGLKLLSK</sequence>
<evidence type="ECO:0000256" key="16">
    <source>
        <dbReference type="ARBA" id="ARBA00023204"/>
    </source>
</evidence>
<dbReference type="Pfam" id="PF04679">
    <property type="entry name" value="DNA_ligase_A_C"/>
    <property type="match status" value="1"/>
</dbReference>
<dbReference type="Proteomes" id="UP000078459">
    <property type="component" value="Unassembled WGS sequence"/>
</dbReference>
<dbReference type="NCBIfam" id="TIGR02776">
    <property type="entry name" value="NHEJ_ligase_prk"/>
    <property type="match status" value="1"/>
</dbReference>
<dbReference type="SUPFAM" id="SSF56091">
    <property type="entry name" value="DNA ligase/mRNA capping enzyme, catalytic domain"/>
    <property type="match status" value="1"/>
</dbReference>
<feature type="region of interest" description="Disordered" evidence="21">
    <location>
        <begin position="1"/>
        <end position="23"/>
    </location>
</feature>
<dbReference type="InterPro" id="IPR014145">
    <property type="entry name" value="LigD_pol_dom"/>
</dbReference>
<gene>
    <name evidence="23" type="ORF">A5893_14990</name>
</gene>
<keyword evidence="10" id="KW-0378">Hydrolase</keyword>
<evidence type="ECO:0000256" key="3">
    <source>
        <dbReference type="ARBA" id="ARBA00022598"/>
    </source>
</evidence>
<evidence type="ECO:0000256" key="19">
    <source>
        <dbReference type="ARBA" id="ARBA00029943"/>
    </source>
</evidence>
<keyword evidence="14" id="KW-0238">DNA-binding</keyword>
<keyword evidence="9" id="KW-0227">DNA damage</keyword>
<keyword evidence="24" id="KW-1185">Reference proteome</keyword>
<dbReference type="NCBIfam" id="TIGR02777">
    <property type="entry name" value="LigD_PE_dom"/>
    <property type="match status" value="1"/>
</dbReference>
<dbReference type="GO" id="GO:0005524">
    <property type="term" value="F:ATP binding"/>
    <property type="evidence" value="ECO:0007669"/>
    <property type="project" value="UniProtKB-KW"/>
</dbReference>
<dbReference type="RefSeq" id="WP_068823501.1">
    <property type="nucleotide sequence ID" value="NZ_LWHJ01000031.1"/>
</dbReference>
<dbReference type="Gene3D" id="3.30.470.30">
    <property type="entry name" value="DNA ligase/mRNA capping enzyme"/>
    <property type="match status" value="1"/>
</dbReference>
<dbReference type="OrthoDB" id="9802472at2"/>
<keyword evidence="6" id="KW-0540">Nuclease</keyword>
<keyword evidence="3 23" id="KW-0436">Ligase</keyword>
<dbReference type="Gene3D" id="2.40.50.140">
    <property type="entry name" value="Nucleic acid-binding proteins"/>
    <property type="match status" value="1"/>
</dbReference>
<keyword evidence="11" id="KW-0269">Exonuclease</keyword>
<organism evidence="23 24">
    <name type="scientific">Pedobacter psychrophilus</name>
    <dbReference type="NCBI Taxonomy" id="1826909"/>
    <lineage>
        <taxon>Bacteria</taxon>
        <taxon>Pseudomonadati</taxon>
        <taxon>Bacteroidota</taxon>
        <taxon>Sphingobacteriia</taxon>
        <taxon>Sphingobacteriales</taxon>
        <taxon>Sphingobacteriaceae</taxon>
        <taxon>Pedobacter</taxon>
    </lineage>
</organism>
<keyword evidence="4" id="KW-0808">Transferase</keyword>
<dbReference type="CDD" id="cd04865">
    <property type="entry name" value="LigD_Pol_like_2"/>
    <property type="match status" value="1"/>
</dbReference>
<keyword evidence="15" id="KW-0233">DNA recombination</keyword>
<dbReference type="Gene3D" id="3.30.1490.70">
    <property type="match status" value="1"/>
</dbReference>
<reference evidence="23 24" key="1">
    <citation type="submission" date="2016-04" db="EMBL/GenBank/DDBJ databases">
        <authorList>
            <person name="Evans L.H."/>
            <person name="Alamgir A."/>
            <person name="Owens N."/>
            <person name="Weber N.D."/>
            <person name="Virtaneva K."/>
            <person name="Barbian K."/>
            <person name="Babar A."/>
            <person name="Rosenke K."/>
        </authorList>
    </citation>
    <scope>NUCLEOTIDE SEQUENCE [LARGE SCALE GENOMIC DNA]</scope>
    <source>
        <strain evidence="23 24">CCM 8644</strain>
    </source>
</reference>
<dbReference type="GO" id="GO:0003677">
    <property type="term" value="F:DNA binding"/>
    <property type="evidence" value="ECO:0007669"/>
    <property type="project" value="UniProtKB-KW"/>
</dbReference>
<dbReference type="GO" id="GO:0046872">
    <property type="term" value="F:metal ion binding"/>
    <property type="evidence" value="ECO:0007669"/>
    <property type="project" value="UniProtKB-KW"/>
</dbReference>
<keyword evidence="5" id="KW-0548">Nucleotidyltransferase</keyword>
<dbReference type="Pfam" id="PF21686">
    <property type="entry name" value="LigD_Prim-Pol"/>
    <property type="match status" value="1"/>
</dbReference>
<evidence type="ECO:0000256" key="9">
    <source>
        <dbReference type="ARBA" id="ARBA00022763"/>
    </source>
</evidence>
<dbReference type="SUPFAM" id="SSF50249">
    <property type="entry name" value="Nucleic acid-binding proteins"/>
    <property type="match status" value="1"/>
</dbReference>
<dbReference type="CDD" id="cd07971">
    <property type="entry name" value="OBF_DNA_ligase_LigD"/>
    <property type="match status" value="1"/>
</dbReference>
<evidence type="ECO:0000256" key="6">
    <source>
        <dbReference type="ARBA" id="ARBA00022722"/>
    </source>
</evidence>
<dbReference type="PANTHER" id="PTHR42705">
    <property type="entry name" value="BIFUNCTIONAL NON-HOMOLOGOUS END JOINING PROTEIN LIGD"/>
    <property type="match status" value="1"/>
</dbReference>
<evidence type="ECO:0000256" key="20">
    <source>
        <dbReference type="ARBA" id="ARBA00034003"/>
    </source>
</evidence>
<dbReference type="InterPro" id="IPR014143">
    <property type="entry name" value="NHEJ_ligase_prk"/>
</dbReference>
<dbReference type="GO" id="GO:0004527">
    <property type="term" value="F:exonuclease activity"/>
    <property type="evidence" value="ECO:0007669"/>
    <property type="project" value="UniProtKB-KW"/>
</dbReference>
<dbReference type="CDD" id="cd07906">
    <property type="entry name" value="Adenylation_DNA_ligase_LigD_LigC"/>
    <property type="match status" value="1"/>
</dbReference>